<dbReference type="PROSITE" id="PS50005">
    <property type="entry name" value="TPR"/>
    <property type="match status" value="1"/>
</dbReference>
<dbReference type="Proteomes" id="UP001516023">
    <property type="component" value="Unassembled WGS sequence"/>
</dbReference>
<feature type="region of interest" description="Disordered" evidence="4">
    <location>
        <begin position="418"/>
        <end position="448"/>
    </location>
</feature>
<dbReference type="InterPro" id="IPR019734">
    <property type="entry name" value="TPR_rpt"/>
</dbReference>
<evidence type="ECO:0000256" key="3">
    <source>
        <dbReference type="PROSITE-ProRule" id="PRU00339"/>
    </source>
</evidence>
<dbReference type="PANTHER" id="PTHR45641">
    <property type="entry name" value="TETRATRICOPEPTIDE REPEAT PROTEIN (AFU_ORTHOLOGUE AFUA_6G03870)"/>
    <property type="match status" value="1"/>
</dbReference>
<keyword evidence="1" id="KW-0677">Repeat</keyword>
<dbReference type="Gene3D" id="1.25.40.10">
    <property type="entry name" value="Tetratricopeptide repeat domain"/>
    <property type="match status" value="1"/>
</dbReference>
<keyword evidence="6" id="KW-1185">Reference proteome</keyword>
<dbReference type="PANTHER" id="PTHR45641:SF19">
    <property type="entry name" value="NEPHROCYSTIN-3"/>
    <property type="match status" value="1"/>
</dbReference>
<evidence type="ECO:0000256" key="2">
    <source>
        <dbReference type="ARBA" id="ARBA00022803"/>
    </source>
</evidence>
<dbReference type="Pfam" id="PF13424">
    <property type="entry name" value="TPR_12"/>
    <property type="match status" value="1"/>
</dbReference>
<dbReference type="InterPro" id="IPR011990">
    <property type="entry name" value="TPR-like_helical_dom_sf"/>
</dbReference>
<keyword evidence="2 3" id="KW-0802">TPR repeat</keyword>
<evidence type="ECO:0000256" key="1">
    <source>
        <dbReference type="ARBA" id="ARBA00022737"/>
    </source>
</evidence>
<dbReference type="AlphaFoldDB" id="A0ABD3NYK5"/>
<feature type="region of interest" description="Disordered" evidence="4">
    <location>
        <begin position="209"/>
        <end position="245"/>
    </location>
</feature>
<dbReference type="SUPFAM" id="SSF48452">
    <property type="entry name" value="TPR-like"/>
    <property type="match status" value="1"/>
</dbReference>
<name>A0ABD3NYK5_9STRA</name>
<sequence length="617" mass="67101">MIAAATATMRRLPVFLLGSKNSFRWHAHAALTRSSSTVSAASLAVSTRRRPFSTASSSPDRPIEVTVTSSNAASDDARSVDDVGSGGRPGSLAKSADQVAEERILSLQATLRSHHRSASFSSALDISQELLALALSHFGKLHPATASAYNNVGLMHKCLGNYHDAKEAYEQALQIYGQVCGKDHGSYAAALSNLGMLERGRVLEQLDDDEDSAHTESSLMEAQNHTDERRDYNTDNGAASSQKTKLSSLERLQLNELAIEYFDEAYRIRLAELGSTHPHTIASRSQLGSAMAYSVIMERRNKLSSAAGKGGLIEKELRTMKHQYAVTNEAEMENYIPLAVARAASKSMETSSKLTRRRWEAAEEHLRGALTTAVEDPRGESVNPLEYLPIADDTDAGVGAVSTGKGLFVKDRSLSKKDRRKAAKDAKREKRLANANALHSMPGDSSTNIHGNMNKIAIQGVARKVTTLSAATAAQNLAVFLKNYSDWLRLSLLDDPSKYSDSEASHLPQQQQQRGEQLRLLSKVIQEARHLYEASLHVRTQLLAPHHPDVVATKFSLAELLDAPKEGLLGTYLGDGVSVVGGESDGRRANALREEILSAYNVEERDEDTNNSTANST</sequence>
<organism evidence="5 6">
    <name type="scientific">Cyclotella cryptica</name>
    <dbReference type="NCBI Taxonomy" id="29204"/>
    <lineage>
        <taxon>Eukaryota</taxon>
        <taxon>Sar</taxon>
        <taxon>Stramenopiles</taxon>
        <taxon>Ochrophyta</taxon>
        <taxon>Bacillariophyta</taxon>
        <taxon>Coscinodiscophyceae</taxon>
        <taxon>Thalassiosirophycidae</taxon>
        <taxon>Stephanodiscales</taxon>
        <taxon>Stephanodiscaceae</taxon>
        <taxon>Cyclotella</taxon>
    </lineage>
</organism>
<proteinExistence type="predicted"/>
<reference evidence="5 6" key="1">
    <citation type="journal article" date="2020" name="G3 (Bethesda)">
        <title>Improved Reference Genome for Cyclotella cryptica CCMP332, a Model for Cell Wall Morphogenesis, Salinity Adaptation, and Lipid Production in Diatoms (Bacillariophyta).</title>
        <authorList>
            <person name="Roberts W.R."/>
            <person name="Downey K.M."/>
            <person name="Ruck E.C."/>
            <person name="Traller J.C."/>
            <person name="Alverson A.J."/>
        </authorList>
    </citation>
    <scope>NUCLEOTIDE SEQUENCE [LARGE SCALE GENOMIC DNA]</scope>
    <source>
        <strain evidence="5 6">CCMP332</strain>
    </source>
</reference>
<evidence type="ECO:0008006" key="7">
    <source>
        <dbReference type="Google" id="ProtNLM"/>
    </source>
</evidence>
<evidence type="ECO:0000256" key="4">
    <source>
        <dbReference type="SAM" id="MobiDB-lite"/>
    </source>
</evidence>
<dbReference type="SMART" id="SM00028">
    <property type="entry name" value="TPR"/>
    <property type="match status" value="1"/>
</dbReference>
<protein>
    <recommendedName>
        <fullName evidence="7">Kinesin light chain</fullName>
    </recommendedName>
</protein>
<feature type="compositionally biased region" description="Basic and acidic residues" evidence="4">
    <location>
        <begin position="224"/>
        <end position="233"/>
    </location>
</feature>
<evidence type="ECO:0000313" key="6">
    <source>
        <dbReference type="Proteomes" id="UP001516023"/>
    </source>
</evidence>
<comment type="caution">
    <text evidence="5">The sequence shown here is derived from an EMBL/GenBank/DDBJ whole genome shotgun (WGS) entry which is preliminary data.</text>
</comment>
<feature type="compositionally biased region" description="Polar residues" evidence="4">
    <location>
        <begin position="234"/>
        <end position="245"/>
    </location>
</feature>
<gene>
    <name evidence="5" type="ORF">HJC23_006019</name>
</gene>
<feature type="repeat" description="TPR" evidence="3">
    <location>
        <begin position="146"/>
        <end position="179"/>
    </location>
</feature>
<feature type="region of interest" description="Disordered" evidence="4">
    <location>
        <begin position="49"/>
        <end position="97"/>
    </location>
</feature>
<dbReference type="EMBL" id="JABMIG020000400">
    <property type="protein sequence ID" value="KAL3779205.1"/>
    <property type="molecule type" value="Genomic_DNA"/>
</dbReference>
<feature type="compositionally biased region" description="Basic and acidic residues" evidence="4">
    <location>
        <begin position="423"/>
        <end position="432"/>
    </location>
</feature>
<evidence type="ECO:0000313" key="5">
    <source>
        <dbReference type="EMBL" id="KAL3779205.1"/>
    </source>
</evidence>
<accession>A0ABD3NYK5</accession>